<reference evidence="2 3" key="1">
    <citation type="submission" date="2018-02" db="EMBL/GenBank/DDBJ databases">
        <authorList>
            <person name="Cohen D.B."/>
            <person name="Kent A.D."/>
        </authorList>
    </citation>
    <scope>NUCLEOTIDE SEQUENCE [LARGE SCALE GENOMIC DNA]</scope>
    <source>
        <strain evidence="2 3">CCAP 1448/3</strain>
    </source>
</reference>
<evidence type="ECO:0000313" key="2">
    <source>
        <dbReference type="EMBL" id="PSB02047.1"/>
    </source>
</evidence>
<name>A0A2T1C1L9_9CYAN</name>
<feature type="transmembrane region" description="Helical" evidence="1">
    <location>
        <begin position="68"/>
        <end position="92"/>
    </location>
</feature>
<feature type="transmembrane region" description="Helical" evidence="1">
    <location>
        <begin position="25"/>
        <end position="47"/>
    </location>
</feature>
<keyword evidence="1" id="KW-1133">Transmembrane helix</keyword>
<protein>
    <submittedName>
        <fullName evidence="2">Uncharacterized protein</fullName>
    </submittedName>
</protein>
<sequence>MPNFIDSYINDWLEQNPSIIKVFQVVAWVTNHPLISLAILLFSLVIIRKLVKGLDRLFEVTGLSIIKTIFNFIWGVITGILVTIGKLTGWGWTKLFARENQSTNQEAIALESSENPIDIEASSVVVESEETLLLEPAKIDKQQRLLEIQTRLESIMKEQNDLLQEVAVLLTENSSRIEN</sequence>
<gene>
    <name evidence="2" type="ORF">C7B64_15225</name>
</gene>
<evidence type="ECO:0000256" key="1">
    <source>
        <dbReference type="SAM" id="Phobius"/>
    </source>
</evidence>
<dbReference type="RefSeq" id="WP_106289513.1">
    <property type="nucleotide sequence ID" value="NZ_CAWNTC010000103.1"/>
</dbReference>
<dbReference type="AlphaFoldDB" id="A0A2T1C1L9"/>
<comment type="caution">
    <text evidence="2">The sequence shown here is derived from an EMBL/GenBank/DDBJ whole genome shotgun (WGS) entry which is preliminary data.</text>
</comment>
<proteinExistence type="predicted"/>
<accession>A0A2T1C1L9</accession>
<organism evidence="2 3">
    <name type="scientific">Merismopedia glauca CCAP 1448/3</name>
    <dbReference type="NCBI Taxonomy" id="1296344"/>
    <lineage>
        <taxon>Bacteria</taxon>
        <taxon>Bacillati</taxon>
        <taxon>Cyanobacteriota</taxon>
        <taxon>Cyanophyceae</taxon>
        <taxon>Synechococcales</taxon>
        <taxon>Merismopediaceae</taxon>
        <taxon>Merismopedia</taxon>
    </lineage>
</organism>
<dbReference type="Proteomes" id="UP000238762">
    <property type="component" value="Unassembled WGS sequence"/>
</dbReference>
<reference evidence="2 3" key="2">
    <citation type="submission" date="2018-03" db="EMBL/GenBank/DDBJ databases">
        <title>The ancient ancestry and fast evolution of plastids.</title>
        <authorList>
            <person name="Moore K.R."/>
            <person name="Magnabosco C."/>
            <person name="Momper L."/>
            <person name="Gold D.A."/>
            <person name="Bosak T."/>
            <person name="Fournier G.P."/>
        </authorList>
    </citation>
    <scope>NUCLEOTIDE SEQUENCE [LARGE SCALE GENOMIC DNA]</scope>
    <source>
        <strain evidence="2 3">CCAP 1448/3</strain>
    </source>
</reference>
<evidence type="ECO:0000313" key="3">
    <source>
        <dbReference type="Proteomes" id="UP000238762"/>
    </source>
</evidence>
<keyword evidence="1" id="KW-0472">Membrane</keyword>
<dbReference type="EMBL" id="PVWJ01000076">
    <property type="protein sequence ID" value="PSB02047.1"/>
    <property type="molecule type" value="Genomic_DNA"/>
</dbReference>
<dbReference type="OrthoDB" id="424290at2"/>
<keyword evidence="3" id="KW-1185">Reference proteome</keyword>
<keyword evidence="1" id="KW-0812">Transmembrane</keyword>